<dbReference type="Proteomes" id="UP000298652">
    <property type="component" value="Chromosome 5"/>
</dbReference>
<keyword evidence="3" id="KW-1185">Reference proteome</keyword>
<evidence type="ECO:0000313" key="2">
    <source>
        <dbReference type="EMBL" id="TKW13405.1"/>
    </source>
</evidence>
<feature type="compositionally biased region" description="Basic and acidic residues" evidence="1">
    <location>
        <begin position="129"/>
        <end position="142"/>
    </location>
</feature>
<dbReference type="EMBL" id="CM016556">
    <property type="protein sequence ID" value="TKW13405.1"/>
    <property type="molecule type" value="Genomic_DNA"/>
</dbReference>
<name>A0A4U6UF04_SETVI</name>
<proteinExistence type="predicted"/>
<evidence type="ECO:0000313" key="3">
    <source>
        <dbReference type="Proteomes" id="UP000298652"/>
    </source>
</evidence>
<dbReference type="AlphaFoldDB" id="A0A4U6UF04"/>
<dbReference type="Gramene" id="TKW13405">
    <property type="protein sequence ID" value="TKW13405"/>
    <property type="gene ID" value="SEVIR_5G099050v2"/>
</dbReference>
<feature type="compositionally biased region" description="Gly residues" evidence="1">
    <location>
        <begin position="103"/>
        <end position="123"/>
    </location>
</feature>
<gene>
    <name evidence="2" type="ORF">SEVIR_5G099050v2</name>
</gene>
<reference evidence="2" key="1">
    <citation type="submission" date="2019-03" db="EMBL/GenBank/DDBJ databases">
        <title>WGS assembly of Setaria viridis.</title>
        <authorList>
            <person name="Huang P."/>
            <person name="Jenkins J."/>
            <person name="Grimwood J."/>
            <person name="Barry K."/>
            <person name="Healey A."/>
            <person name="Mamidi S."/>
            <person name="Sreedasyam A."/>
            <person name="Shu S."/>
            <person name="Feldman M."/>
            <person name="Wu J."/>
            <person name="Yu Y."/>
            <person name="Chen C."/>
            <person name="Johnson J."/>
            <person name="Rokhsar D."/>
            <person name="Baxter I."/>
            <person name="Schmutz J."/>
            <person name="Brutnell T."/>
            <person name="Kellogg E."/>
        </authorList>
    </citation>
    <scope>NUCLEOTIDE SEQUENCE [LARGE SCALE GENOMIC DNA]</scope>
</reference>
<evidence type="ECO:0000256" key="1">
    <source>
        <dbReference type="SAM" id="MobiDB-lite"/>
    </source>
</evidence>
<accession>A0A4U6UF04</accession>
<feature type="region of interest" description="Disordered" evidence="1">
    <location>
        <begin position="97"/>
        <end position="142"/>
    </location>
</feature>
<sequence length="142" mass="14756">MLAWELGRKRNCDQRALGVGARFCTRTFGGGRIHEISTRHLLAGRLADAGIPQATRARPPAPAASLDLDVPSPAVFHPSDAAPPSFFTSLTGRADDRKLLFGGPRGGSGDGDSGPGGGGGDGAGSADDDFTREQEERDWRGG</sequence>
<protein>
    <submittedName>
        <fullName evidence="2">Uncharacterized protein</fullName>
    </submittedName>
</protein>
<organism evidence="2 3">
    <name type="scientific">Setaria viridis</name>
    <name type="common">Green bristlegrass</name>
    <name type="synonym">Setaria italica subsp. viridis</name>
    <dbReference type="NCBI Taxonomy" id="4556"/>
    <lineage>
        <taxon>Eukaryota</taxon>
        <taxon>Viridiplantae</taxon>
        <taxon>Streptophyta</taxon>
        <taxon>Embryophyta</taxon>
        <taxon>Tracheophyta</taxon>
        <taxon>Spermatophyta</taxon>
        <taxon>Magnoliopsida</taxon>
        <taxon>Liliopsida</taxon>
        <taxon>Poales</taxon>
        <taxon>Poaceae</taxon>
        <taxon>PACMAD clade</taxon>
        <taxon>Panicoideae</taxon>
        <taxon>Panicodae</taxon>
        <taxon>Paniceae</taxon>
        <taxon>Cenchrinae</taxon>
        <taxon>Setaria</taxon>
    </lineage>
</organism>